<dbReference type="PANTHER" id="PTHR43537">
    <property type="entry name" value="TRANSCRIPTIONAL REGULATOR, GNTR FAMILY"/>
    <property type="match status" value="1"/>
</dbReference>
<dbReference type="EMBL" id="JAWLJX010000009">
    <property type="protein sequence ID" value="MDV6263989.1"/>
    <property type="molecule type" value="Genomic_DNA"/>
</dbReference>
<dbReference type="InterPro" id="IPR011711">
    <property type="entry name" value="GntR_C"/>
</dbReference>
<dbReference type="Pfam" id="PF07729">
    <property type="entry name" value="FCD"/>
    <property type="match status" value="1"/>
</dbReference>
<dbReference type="Proteomes" id="UP001185755">
    <property type="component" value="Unassembled WGS sequence"/>
</dbReference>
<dbReference type="SUPFAM" id="SSF48008">
    <property type="entry name" value="GntR ligand-binding domain-like"/>
    <property type="match status" value="1"/>
</dbReference>
<proteinExistence type="predicted"/>
<dbReference type="Pfam" id="PF00392">
    <property type="entry name" value="GntR"/>
    <property type="match status" value="1"/>
</dbReference>
<evidence type="ECO:0000259" key="4">
    <source>
        <dbReference type="PROSITE" id="PS50949"/>
    </source>
</evidence>
<evidence type="ECO:0000256" key="1">
    <source>
        <dbReference type="ARBA" id="ARBA00023015"/>
    </source>
</evidence>
<comment type="caution">
    <text evidence="5">The sequence shown here is derived from an EMBL/GenBank/DDBJ whole genome shotgun (WGS) entry which is preliminary data.</text>
</comment>
<gene>
    <name evidence="5" type="ORF">R3P96_21850</name>
</gene>
<dbReference type="Gene3D" id="1.10.10.10">
    <property type="entry name" value="Winged helix-like DNA-binding domain superfamily/Winged helix DNA-binding domain"/>
    <property type="match status" value="1"/>
</dbReference>
<keyword evidence="3" id="KW-0804">Transcription</keyword>
<dbReference type="PRINTS" id="PR00035">
    <property type="entry name" value="HTHGNTR"/>
</dbReference>
<evidence type="ECO:0000313" key="5">
    <source>
        <dbReference type="EMBL" id="MDV6263989.1"/>
    </source>
</evidence>
<dbReference type="SUPFAM" id="SSF46785">
    <property type="entry name" value="Winged helix' DNA-binding domain"/>
    <property type="match status" value="1"/>
</dbReference>
<dbReference type="InterPro" id="IPR008920">
    <property type="entry name" value="TF_FadR/GntR_C"/>
</dbReference>
<dbReference type="Gene3D" id="1.20.120.530">
    <property type="entry name" value="GntR ligand-binding domain-like"/>
    <property type="match status" value="1"/>
</dbReference>
<dbReference type="SMART" id="SM00345">
    <property type="entry name" value="HTH_GNTR"/>
    <property type="match status" value="1"/>
</dbReference>
<keyword evidence="1" id="KW-0805">Transcription regulation</keyword>
<evidence type="ECO:0000313" key="6">
    <source>
        <dbReference type="Proteomes" id="UP001185755"/>
    </source>
</evidence>
<accession>A0ABU4BIG0</accession>
<feature type="domain" description="HTH gntR-type" evidence="4">
    <location>
        <begin position="28"/>
        <end position="95"/>
    </location>
</feature>
<protein>
    <submittedName>
        <fullName evidence="5">GntR family transcriptional regulator</fullName>
    </submittedName>
</protein>
<evidence type="ECO:0000256" key="2">
    <source>
        <dbReference type="ARBA" id="ARBA00023125"/>
    </source>
</evidence>
<dbReference type="InterPro" id="IPR036390">
    <property type="entry name" value="WH_DNA-bd_sf"/>
</dbReference>
<keyword evidence="2" id="KW-0238">DNA-binding</keyword>
<reference evidence="5 6" key="1">
    <citation type="submission" date="2023-10" db="EMBL/GenBank/DDBJ databases">
        <title>Development of a sustainable strategy for remediation of hydrocarbon-contaminated territories based on the waste exchange concept.</title>
        <authorList>
            <person name="Krivoruchko A."/>
        </authorList>
    </citation>
    <scope>NUCLEOTIDE SEQUENCE [LARGE SCALE GENOMIC DNA]</scope>
    <source>
        <strain evidence="5 6">IEGM 1323</strain>
    </source>
</reference>
<dbReference type="InterPro" id="IPR000524">
    <property type="entry name" value="Tscrpt_reg_HTH_GntR"/>
</dbReference>
<organism evidence="5 6">
    <name type="scientific">Rhodococcoides yunnanense</name>
    <dbReference type="NCBI Taxonomy" id="278209"/>
    <lineage>
        <taxon>Bacteria</taxon>
        <taxon>Bacillati</taxon>
        <taxon>Actinomycetota</taxon>
        <taxon>Actinomycetes</taxon>
        <taxon>Mycobacteriales</taxon>
        <taxon>Nocardiaceae</taxon>
        <taxon>Rhodococcoides</taxon>
    </lineage>
</organism>
<dbReference type="PROSITE" id="PS50949">
    <property type="entry name" value="HTH_GNTR"/>
    <property type="match status" value="1"/>
</dbReference>
<keyword evidence="6" id="KW-1185">Reference proteome</keyword>
<dbReference type="RefSeq" id="WP_317566109.1">
    <property type="nucleotide sequence ID" value="NZ_JAWLJX010000009.1"/>
</dbReference>
<dbReference type="InterPro" id="IPR036388">
    <property type="entry name" value="WH-like_DNA-bd_sf"/>
</dbReference>
<name>A0ABU4BIG0_9NOCA</name>
<dbReference type="CDD" id="cd07377">
    <property type="entry name" value="WHTH_GntR"/>
    <property type="match status" value="1"/>
</dbReference>
<dbReference type="PANTHER" id="PTHR43537:SF24">
    <property type="entry name" value="GLUCONATE OPERON TRANSCRIPTIONAL REPRESSOR"/>
    <property type="match status" value="1"/>
</dbReference>
<evidence type="ECO:0000256" key="3">
    <source>
        <dbReference type="ARBA" id="ARBA00023163"/>
    </source>
</evidence>
<sequence>MDDVTTGSVRDDRLRLWLPHWADDETDDSLVRYIASSIAQDIVEGNLQPGEFLNSVKLAERFGTSRTPVREAVLRLEREGVVETIRRRRSRVSRMTIAEVRCDYELRAGLNGLVAELVCARARDDQIAALWNYQRHLDRAAQENDVAGYFWKNVEFRKGEADLTENPPLRRTLDQLGLRTLRLRHLSLSYPGRLAVSCDEHRRLIRAYEQRDTALAVALNRSITMAGLRTIEHHGWTGLHGEDVLEGSDTKEFDTATVQPPR</sequence>